<sequence>MLFLTLVLVVPTVLAIVVAMLFQAVRAALRRAWLRALGMVSCGATAVVLGLAALALMGAVSAAEQGGSGSSPLIPCRIPGQPVERVVDYRINLLPLGFSCVLADGSSYGTDEVPWYLTPLAGGLALLAAGALYAGRNSPRTAEG</sequence>
<proteinExistence type="predicted"/>
<name>A0A066YVF2_9ACTN</name>
<keyword evidence="1" id="KW-0472">Membrane</keyword>
<reference evidence="2 3" key="1">
    <citation type="submission" date="2014-05" db="EMBL/GenBank/DDBJ databases">
        <title>Draft Genome Sequence of Kitasatospora cheerisanensis KCTC 2395.</title>
        <authorList>
            <person name="Nam D.H."/>
        </authorList>
    </citation>
    <scope>NUCLEOTIDE SEQUENCE [LARGE SCALE GENOMIC DNA]</scope>
    <source>
        <strain evidence="2 3">KCTC 2395</strain>
    </source>
</reference>
<feature type="transmembrane region" description="Helical" evidence="1">
    <location>
        <begin position="115"/>
        <end position="134"/>
    </location>
</feature>
<dbReference type="Proteomes" id="UP000027178">
    <property type="component" value="Unassembled WGS sequence"/>
</dbReference>
<protein>
    <submittedName>
        <fullName evidence="2">Uncharacterized protein</fullName>
    </submittedName>
</protein>
<evidence type="ECO:0000313" key="2">
    <source>
        <dbReference type="EMBL" id="KDN83969.1"/>
    </source>
</evidence>
<gene>
    <name evidence="2" type="ORF">KCH_37600</name>
</gene>
<accession>A0A066YVF2</accession>
<dbReference type="eggNOG" id="ENOG50320WQ">
    <property type="taxonomic scope" value="Bacteria"/>
</dbReference>
<keyword evidence="3" id="KW-1185">Reference proteome</keyword>
<keyword evidence="1" id="KW-0812">Transmembrane</keyword>
<feature type="transmembrane region" description="Helical" evidence="1">
    <location>
        <begin position="6"/>
        <end position="25"/>
    </location>
</feature>
<organism evidence="2 3">
    <name type="scientific">Kitasatospora cheerisanensis KCTC 2395</name>
    <dbReference type="NCBI Taxonomy" id="1348663"/>
    <lineage>
        <taxon>Bacteria</taxon>
        <taxon>Bacillati</taxon>
        <taxon>Actinomycetota</taxon>
        <taxon>Actinomycetes</taxon>
        <taxon>Kitasatosporales</taxon>
        <taxon>Streptomycetaceae</taxon>
        <taxon>Kitasatospora</taxon>
    </lineage>
</organism>
<feature type="transmembrane region" description="Helical" evidence="1">
    <location>
        <begin position="37"/>
        <end position="63"/>
    </location>
</feature>
<dbReference type="EMBL" id="JNBY01000093">
    <property type="protein sequence ID" value="KDN83969.1"/>
    <property type="molecule type" value="Genomic_DNA"/>
</dbReference>
<evidence type="ECO:0000256" key="1">
    <source>
        <dbReference type="SAM" id="Phobius"/>
    </source>
</evidence>
<keyword evidence="1" id="KW-1133">Transmembrane helix</keyword>
<comment type="caution">
    <text evidence="2">The sequence shown here is derived from an EMBL/GenBank/DDBJ whole genome shotgun (WGS) entry which is preliminary data.</text>
</comment>
<dbReference type="AlphaFoldDB" id="A0A066YVF2"/>
<dbReference type="HOGENOM" id="CLU_102961_0_0_11"/>
<evidence type="ECO:0000313" key="3">
    <source>
        <dbReference type="Proteomes" id="UP000027178"/>
    </source>
</evidence>
<dbReference type="PATRIC" id="fig|1348663.4.peg.3619"/>